<dbReference type="AlphaFoldDB" id="A0A518DHL7"/>
<gene>
    <name evidence="1" type="ORF">Pla175_43850</name>
</gene>
<accession>A0A518DHL7</accession>
<dbReference type="InterPro" id="IPR011006">
    <property type="entry name" value="CheY-like_superfamily"/>
</dbReference>
<dbReference type="SUPFAM" id="SSF52172">
    <property type="entry name" value="CheY-like"/>
    <property type="match status" value="1"/>
</dbReference>
<proteinExistence type="predicted"/>
<dbReference type="Proteomes" id="UP000317429">
    <property type="component" value="Chromosome"/>
</dbReference>
<dbReference type="RefSeq" id="WP_145290512.1">
    <property type="nucleotide sequence ID" value="NZ_CP036291.1"/>
</dbReference>
<sequence length="171" mass="18231">MPVETYAASEPRASPIAAIATATMRCLIVARSERQRRFLMRSASEAGWEVVSCRSAEEAVRQSRLRRAAFALIDVAEAGPPVEGRIDGVDRDAIGALIRALHGDRVLVAVCVADGDSEGELWARCLGVWACLPGVVEGCDLPSICRDAKAAVRKVARVDAGRLASETAASW</sequence>
<protein>
    <recommendedName>
        <fullName evidence="3">Response regulatory domain-containing protein</fullName>
    </recommendedName>
</protein>
<dbReference type="OrthoDB" id="277509at2"/>
<organism evidence="1 2">
    <name type="scientific">Pirellulimonas nuda</name>
    <dbReference type="NCBI Taxonomy" id="2528009"/>
    <lineage>
        <taxon>Bacteria</taxon>
        <taxon>Pseudomonadati</taxon>
        <taxon>Planctomycetota</taxon>
        <taxon>Planctomycetia</taxon>
        <taxon>Pirellulales</taxon>
        <taxon>Lacipirellulaceae</taxon>
        <taxon>Pirellulimonas</taxon>
    </lineage>
</organism>
<dbReference type="KEGG" id="pnd:Pla175_43850"/>
<evidence type="ECO:0000313" key="1">
    <source>
        <dbReference type="EMBL" id="QDU90970.1"/>
    </source>
</evidence>
<dbReference type="EMBL" id="CP036291">
    <property type="protein sequence ID" value="QDU90970.1"/>
    <property type="molecule type" value="Genomic_DNA"/>
</dbReference>
<evidence type="ECO:0000313" key="2">
    <source>
        <dbReference type="Proteomes" id="UP000317429"/>
    </source>
</evidence>
<name>A0A518DHL7_9BACT</name>
<evidence type="ECO:0008006" key="3">
    <source>
        <dbReference type="Google" id="ProtNLM"/>
    </source>
</evidence>
<keyword evidence="2" id="KW-1185">Reference proteome</keyword>
<reference evidence="1 2" key="1">
    <citation type="submission" date="2019-02" db="EMBL/GenBank/DDBJ databases">
        <title>Deep-cultivation of Planctomycetes and their phenomic and genomic characterization uncovers novel biology.</title>
        <authorList>
            <person name="Wiegand S."/>
            <person name="Jogler M."/>
            <person name="Boedeker C."/>
            <person name="Pinto D."/>
            <person name="Vollmers J."/>
            <person name="Rivas-Marin E."/>
            <person name="Kohn T."/>
            <person name="Peeters S.H."/>
            <person name="Heuer A."/>
            <person name="Rast P."/>
            <person name="Oberbeckmann S."/>
            <person name="Bunk B."/>
            <person name="Jeske O."/>
            <person name="Meyerdierks A."/>
            <person name="Storesund J.E."/>
            <person name="Kallscheuer N."/>
            <person name="Luecker S."/>
            <person name="Lage O.M."/>
            <person name="Pohl T."/>
            <person name="Merkel B.J."/>
            <person name="Hornburger P."/>
            <person name="Mueller R.-W."/>
            <person name="Bruemmer F."/>
            <person name="Labrenz M."/>
            <person name="Spormann A.M."/>
            <person name="Op den Camp H."/>
            <person name="Overmann J."/>
            <person name="Amann R."/>
            <person name="Jetten M.S.M."/>
            <person name="Mascher T."/>
            <person name="Medema M.H."/>
            <person name="Devos D.P."/>
            <person name="Kaster A.-K."/>
            <person name="Ovreas L."/>
            <person name="Rohde M."/>
            <person name="Galperin M.Y."/>
            <person name="Jogler C."/>
        </authorList>
    </citation>
    <scope>NUCLEOTIDE SEQUENCE [LARGE SCALE GENOMIC DNA]</scope>
    <source>
        <strain evidence="1 2">Pla175</strain>
    </source>
</reference>